<reference evidence="3" key="1">
    <citation type="submission" date="2016-07" db="EMBL/GenBank/DDBJ databases">
        <authorList>
            <person name="Ng P.-K."/>
            <person name="Lin S.-M."/>
        </authorList>
    </citation>
    <scope>NUCLEOTIDE SEQUENCE</scope>
</reference>
<accession>A0A1P8D6R1</accession>
<feature type="transmembrane region" description="Helical" evidence="2">
    <location>
        <begin position="35"/>
        <end position="64"/>
    </location>
</feature>
<evidence type="ECO:0000313" key="3">
    <source>
        <dbReference type="EMBL" id="APR74497.1"/>
    </source>
</evidence>
<feature type="transmembrane region" description="Helical" evidence="2">
    <location>
        <begin position="181"/>
        <end position="203"/>
    </location>
</feature>
<dbReference type="AlphaFoldDB" id="A0A1P8D6R1"/>
<keyword evidence="2" id="KW-1133">Transmembrane helix</keyword>
<proteinExistence type="predicted"/>
<feature type="transmembrane region" description="Helical" evidence="2">
    <location>
        <begin position="215"/>
        <end position="243"/>
    </location>
</feature>
<dbReference type="RefSeq" id="YP_009346962.1">
    <property type="nucleotide sequence ID" value="NC_033877.1"/>
</dbReference>
<reference evidence="3" key="2">
    <citation type="journal article" date="2017" name="BMC Genomics">
        <title>Complete chloroplast genome of Gracilaria firma (Gracilariaceae, Rhodophyta), with discussion on the use of chloroplast phylogenomics in the subclass Rhodymeniophycidae.</title>
        <authorList>
            <person name="Ng P.K."/>
            <person name="Lin S.M."/>
            <person name="Lim P.E."/>
            <person name="Liu L.C."/>
            <person name="Chen C.M."/>
            <person name="Pai T.W."/>
        </authorList>
    </citation>
    <scope>NUCLEOTIDE SEQUENCE</scope>
</reference>
<feature type="transmembrane region" description="Helical" evidence="2">
    <location>
        <begin position="76"/>
        <end position="95"/>
    </location>
</feature>
<keyword evidence="1" id="KW-0201">Cytochrome c-type biogenesis</keyword>
<dbReference type="PANTHER" id="PTHR31272:SF6">
    <property type="entry name" value="CYTOCHROME C-TYPE BIOGENESIS CCDA-LIKE CHLOROPLASTIC PROTEIN"/>
    <property type="match status" value="1"/>
</dbReference>
<gene>
    <name evidence="3" type="primary">dsbD</name>
</gene>
<evidence type="ECO:0000256" key="2">
    <source>
        <dbReference type="SAM" id="Phobius"/>
    </source>
</evidence>
<organism evidence="3">
    <name type="scientific">Gracilaria firma</name>
    <dbReference type="NCBI Taxonomy" id="2510791"/>
    <lineage>
        <taxon>Eukaryota</taxon>
        <taxon>Rhodophyta</taxon>
        <taxon>Florideophyceae</taxon>
        <taxon>Rhodymeniophycidae</taxon>
        <taxon>Gracilariales</taxon>
        <taxon>Gracilariaceae</taxon>
        <taxon>Gracilaria</taxon>
    </lineage>
</organism>
<evidence type="ECO:0000256" key="1">
    <source>
        <dbReference type="ARBA" id="ARBA00022748"/>
    </source>
</evidence>
<dbReference type="EMBL" id="KX601051">
    <property type="protein sequence ID" value="APR74497.1"/>
    <property type="molecule type" value="Genomic_DNA"/>
</dbReference>
<keyword evidence="2" id="KW-0472">Membrane</keyword>
<keyword evidence="2 3" id="KW-0812">Transmembrane</keyword>
<dbReference type="PANTHER" id="PTHR31272">
    <property type="entry name" value="CYTOCHROME C-TYPE BIOGENESIS PROTEIN HI_1454-RELATED"/>
    <property type="match status" value="1"/>
</dbReference>
<sequence length="244" mass="28019">MIILYLLNTINCQSYQIEQKLFTLLISKINSAHPIIFILLISSGLLTSFNPCLLSIIPTSLGYIYIEKLTQLQKRIFLLGIFSSITISILIFQLFHKQYKYLFHAFPVLSCIMTIIISLNFLNILEFDNKLNFMNTSYDKLSFIPLLYNYITGLIIGISSTSCTAPILLIILLWISVCKSVFLGILYTVIYLLSYVLPIYLMIDNNIKFNQISQWPAIWNIINTFIGCTMLGYSIFGLLNIIFI</sequence>
<name>A0A1P8D6R1_9FLOR</name>
<geneLocation type="plastid" evidence="3"/>
<protein>
    <submittedName>
        <fullName evidence="3">Cytochrome c biogenesis protein transmembrane region</fullName>
    </submittedName>
</protein>
<keyword evidence="3" id="KW-0934">Plastid</keyword>
<dbReference type="GO" id="GO:0017004">
    <property type="term" value="P:cytochrome complex assembly"/>
    <property type="evidence" value="ECO:0007669"/>
    <property type="project" value="UniProtKB-KW"/>
</dbReference>
<feature type="transmembrane region" description="Helical" evidence="2">
    <location>
        <begin position="101"/>
        <end position="125"/>
    </location>
</feature>
<dbReference type="InterPro" id="IPR051790">
    <property type="entry name" value="Cytochrome_c-biogenesis_DsbD"/>
</dbReference>
<feature type="transmembrane region" description="Helical" evidence="2">
    <location>
        <begin position="146"/>
        <end position="175"/>
    </location>
</feature>
<dbReference type="GeneID" id="31080790"/>